<dbReference type="AlphaFoldDB" id="A0A9P6MCT1"/>
<keyword evidence="3" id="KW-1185">Reference proteome</keyword>
<name>A0A9P6MCT1_9FUNG</name>
<feature type="region of interest" description="Disordered" evidence="1">
    <location>
        <begin position="101"/>
        <end position="120"/>
    </location>
</feature>
<proteinExistence type="predicted"/>
<accession>A0A9P6MCT1</accession>
<feature type="non-terminal residue" evidence="2">
    <location>
        <position position="120"/>
    </location>
</feature>
<dbReference type="EMBL" id="JAAAID010004870">
    <property type="protein sequence ID" value="KAF9992005.1"/>
    <property type="molecule type" value="Genomic_DNA"/>
</dbReference>
<comment type="caution">
    <text evidence="2">The sequence shown here is derived from an EMBL/GenBank/DDBJ whole genome shotgun (WGS) entry which is preliminary data.</text>
</comment>
<protein>
    <submittedName>
        <fullName evidence="2">Uncharacterized protein</fullName>
    </submittedName>
</protein>
<organism evidence="2 3">
    <name type="scientific">Entomortierella chlamydospora</name>
    <dbReference type="NCBI Taxonomy" id="101097"/>
    <lineage>
        <taxon>Eukaryota</taxon>
        <taxon>Fungi</taxon>
        <taxon>Fungi incertae sedis</taxon>
        <taxon>Mucoromycota</taxon>
        <taxon>Mortierellomycotina</taxon>
        <taxon>Mortierellomycetes</taxon>
        <taxon>Mortierellales</taxon>
        <taxon>Mortierellaceae</taxon>
        <taxon>Entomortierella</taxon>
    </lineage>
</organism>
<evidence type="ECO:0000313" key="3">
    <source>
        <dbReference type="Proteomes" id="UP000703661"/>
    </source>
</evidence>
<gene>
    <name evidence="2" type="ORF">BGZ80_008764</name>
</gene>
<evidence type="ECO:0000256" key="1">
    <source>
        <dbReference type="SAM" id="MobiDB-lite"/>
    </source>
</evidence>
<reference evidence="2" key="1">
    <citation type="journal article" date="2020" name="Fungal Divers.">
        <title>Resolving the Mortierellaceae phylogeny through synthesis of multi-gene phylogenetics and phylogenomics.</title>
        <authorList>
            <person name="Vandepol N."/>
            <person name="Liber J."/>
            <person name="Desiro A."/>
            <person name="Na H."/>
            <person name="Kennedy M."/>
            <person name="Barry K."/>
            <person name="Grigoriev I.V."/>
            <person name="Miller A.N."/>
            <person name="O'Donnell K."/>
            <person name="Stajich J.E."/>
            <person name="Bonito G."/>
        </authorList>
    </citation>
    <scope>NUCLEOTIDE SEQUENCE</scope>
    <source>
        <strain evidence="2">NRRL 2769</strain>
    </source>
</reference>
<evidence type="ECO:0000313" key="2">
    <source>
        <dbReference type="EMBL" id="KAF9992005.1"/>
    </source>
</evidence>
<dbReference type="Proteomes" id="UP000703661">
    <property type="component" value="Unassembled WGS sequence"/>
</dbReference>
<sequence length="120" mass="13543">MELNSRDKSAFKQLSDSGFQKRGFTYLKELVAAIYEHQSGNPVVSYSEYGDRKTWKEPFFGDIDGSHLLREVIPLARNGDQYRFIHKSLLEYGLSLSVFGPSKHSEGTEVTPSVPRRGSA</sequence>